<reference evidence="2" key="2">
    <citation type="submission" date="2023-01" db="EMBL/GenBank/DDBJ databases">
        <authorList>
            <person name="Sun Q."/>
            <person name="Evtushenko L."/>
        </authorList>
    </citation>
    <scope>NUCLEOTIDE SEQUENCE</scope>
    <source>
        <strain evidence="2">VKM B-2484</strain>
    </source>
</reference>
<organism evidence="2 3">
    <name type="scientific">Ancylobacter dichloromethanicus</name>
    <dbReference type="NCBI Taxonomy" id="518825"/>
    <lineage>
        <taxon>Bacteria</taxon>
        <taxon>Pseudomonadati</taxon>
        <taxon>Pseudomonadota</taxon>
        <taxon>Alphaproteobacteria</taxon>
        <taxon>Hyphomicrobiales</taxon>
        <taxon>Xanthobacteraceae</taxon>
        <taxon>Ancylobacter</taxon>
    </lineage>
</organism>
<evidence type="ECO:0000256" key="1">
    <source>
        <dbReference type="SAM" id="Phobius"/>
    </source>
</evidence>
<dbReference type="PROSITE" id="PS00383">
    <property type="entry name" value="TYR_PHOSPHATASE_1"/>
    <property type="match status" value="1"/>
</dbReference>
<feature type="transmembrane region" description="Helical" evidence="1">
    <location>
        <begin position="20"/>
        <end position="41"/>
    </location>
</feature>
<evidence type="ECO:0008006" key="4">
    <source>
        <dbReference type="Google" id="ProtNLM"/>
    </source>
</evidence>
<dbReference type="InterPro" id="IPR029021">
    <property type="entry name" value="Prot-tyrosine_phosphatase-like"/>
</dbReference>
<dbReference type="GO" id="GO:0004721">
    <property type="term" value="F:phosphoprotein phosphatase activity"/>
    <property type="evidence" value="ECO:0007669"/>
    <property type="project" value="InterPro"/>
</dbReference>
<sequence>MVARRAQDGVRKRWAPWRRWSLGIGGGLLALVGAYAGWAYMTGNVHTVVAGELYRSATLSSGRLRDVIESRGIRTIINLRGRAENSAWYRDEARVAGEADVRLIDLRWSARRGLTDEEVATYFQVLADAPRPILIHCFSGADRSGLAAALYLAQIKKAGELTAEFQLSLLFGHISLPFAPFYAMDETFERLEPWLGYEGS</sequence>
<gene>
    <name evidence="2" type="ORF">GCM10017643_11870</name>
</gene>
<keyword evidence="1" id="KW-0472">Membrane</keyword>
<dbReference type="InterPro" id="IPR016130">
    <property type="entry name" value="Tyr_Pase_AS"/>
</dbReference>
<keyword evidence="1" id="KW-0812">Transmembrane</keyword>
<dbReference type="SUPFAM" id="SSF52799">
    <property type="entry name" value="(Phosphotyrosine protein) phosphatases II"/>
    <property type="match status" value="1"/>
</dbReference>
<accession>A0A9W6J5F0</accession>
<keyword evidence="1" id="KW-1133">Transmembrane helix</keyword>
<evidence type="ECO:0000313" key="2">
    <source>
        <dbReference type="EMBL" id="GLK71072.1"/>
    </source>
</evidence>
<proteinExistence type="predicted"/>
<dbReference type="EMBL" id="BSFJ01000005">
    <property type="protein sequence ID" value="GLK71072.1"/>
    <property type="molecule type" value="Genomic_DNA"/>
</dbReference>
<dbReference type="Gene3D" id="3.90.190.10">
    <property type="entry name" value="Protein tyrosine phosphatase superfamily"/>
    <property type="match status" value="1"/>
</dbReference>
<dbReference type="AlphaFoldDB" id="A0A9W6J5F0"/>
<name>A0A9W6J5F0_9HYPH</name>
<protein>
    <recommendedName>
        <fullName evidence="4">Protein tyrosine phosphatase</fullName>
    </recommendedName>
</protein>
<evidence type="ECO:0000313" key="3">
    <source>
        <dbReference type="Proteomes" id="UP001143370"/>
    </source>
</evidence>
<keyword evidence="3" id="KW-1185">Reference proteome</keyword>
<reference evidence="2" key="1">
    <citation type="journal article" date="2014" name="Int. J. Syst. Evol. Microbiol.">
        <title>Complete genome sequence of Corynebacterium casei LMG S-19264T (=DSM 44701T), isolated from a smear-ripened cheese.</title>
        <authorList>
            <consortium name="US DOE Joint Genome Institute (JGI-PGF)"/>
            <person name="Walter F."/>
            <person name="Albersmeier A."/>
            <person name="Kalinowski J."/>
            <person name="Ruckert C."/>
        </authorList>
    </citation>
    <scope>NUCLEOTIDE SEQUENCE</scope>
    <source>
        <strain evidence="2">VKM B-2484</strain>
    </source>
</reference>
<dbReference type="Proteomes" id="UP001143370">
    <property type="component" value="Unassembled WGS sequence"/>
</dbReference>
<dbReference type="InterPro" id="IPR026893">
    <property type="entry name" value="Tyr/Ser_Pase_IphP-type"/>
</dbReference>
<dbReference type="RefSeq" id="WP_213371985.1">
    <property type="nucleotide sequence ID" value="NZ_BSFJ01000005.1"/>
</dbReference>
<dbReference type="Pfam" id="PF13350">
    <property type="entry name" value="Y_phosphatase3"/>
    <property type="match status" value="1"/>
</dbReference>
<comment type="caution">
    <text evidence="2">The sequence shown here is derived from an EMBL/GenBank/DDBJ whole genome shotgun (WGS) entry which is preliminary data.</text>
</comment>